<dbReference type="PANTHER" id="PTHR43818">
    <property type="entry name" value="BCDNA.GH03377"/>
    <property type="match status" value="1"/>
</dbReference>
<proteinExistence type="predicted"/>
<keyword evidence="5" id="KW-1185">Reference proteome</keyword>
<dbReference type="EMBL" id="BAAADD010000005">
    <property type="protein sequence ID" value="GAA0573515.1"/>
    <property type="molecule type" value="Genomic_DNA"/>
</dbReference>
<feature type="domain" description="GFO/IDH/MocA-like oxidoreductase" evidence="3">
    <location>
        <begin position="187"/>
        <end position="316"/>
    </location>
</feature>
<dbReference type="RefSeq" id="WP_208393832.1">
    <property type="nucleotide sequence ID" value="NZ_BAAADD010000005.1"/>
</dbReference>
<feature type="region of interest" description="Disordered" evidence="1">
    <location>
        <begin position="360"/>
        <end position="379"/>
    </location>
</feature>
<dbReference type="Proteomes" id="UP001499951">
    <property type="component" value="Unassembled WGS sequence"/>
</dbReference>
<organism evidence="4 5">
    <name type="scientific">Rhizomicrobium electricum</name>
    <dbReference type="NCBI Taxonomy" id="480070"/>
    <lineage>
        <taxon>Bacteria</taxon>
        <taxon>Pseudomonadati</taxon>
        <taxon>Pseudomonadota</taxon>
        <taxon>Alphaproteobacteria</taxon>
        <taxon>Micropepsales</taxon>
        <taxon>Micropepsaceae</taxon>
        <taxon>Rhizomicrobium</taxon>
    </lineage>
</organism>
<dbReference type="InterPro" id="IPR000683">
    <property type="entry name" value="Gfo/Idh/MocA-like_OxRdtase_N"/>
</dbReference>
<dbReference type="InterPro" id="IPR050463">
    <property type="entry name" value="Gfo/Idh/MocA_oxidrdct_glycsds"/>
</dbReference>
<sequence>MMDGIPDIELPPRDNNRRETLKTIASAITGSALLSTLPWLSPLKAAPAGKSPSDKVRLGLIGTGSRGQYLEEHLLKTPGAEIAALCDVYPPHLQAAQQKIGKPVTHYKDYRHLLDDKSVDAVIIATPLYLHAPMCLDALAAGKHVFCEKSLALTIPECKAVARTASQSPKVFQIGHQRLFHRATLYALQQVKAGDLGPITQIRAYWHRNVNWRRPVPSPELEMLLNWRVHRKYSAGLMTELASHHLQVANWFLDSPPLACIGYGSINYWKDGRDVFDNVNVIYKYPKGVSFIYDSLSSNRFYGLELQIMGPKGTLELETAKFYAENPPPAPGIIQLINQIERGTLESVALADRSWVPDLKKDTKGTPLPEDPDHDDGTGLSMAAFVNAVRLGEKSPAMIEHAYRSGVAALMGVIAMEEGREVAWPGGYA</sequence>
<evidence type="ECO:0000256" key="1">
    <source>
        <dbReference type="SAM" id="MobiDB-lite"/>
    </source>
</evidence>
<protein>
    <submittedName>
        <fullName evidence="4">Gfo/Idh/MocA family oxidoreductase</fullName>
    </submittedName>
</protein>
<comment type="caution">
    <text evidence="4">The sequence shown here is derived from an EMBL/GenBank/DDBJ whole genome shotgun (WGS) entry which is preliminary data.</text>
</comment>
<dbReference type="InterPro" id="IPR055170">
    <property type="entry name" value="GFO_IDH_MocA-like_dom"/>
</dbReference>
<dbReference type="SUPFAM" id="SSF51735">
    <property type="entry name" value="NAD(P)-binding Rossmann-fold domains"/>
    <property type="match status" value="1"/>
</dbReference>
<dbReference type="PANTHER" id="PTHR43818:SF12">
    <property type="entry name" value="NADH-DEPENDENT DEHYDROGENASE-RELATED"/>
    <property type="match status" value="1"/>
</dbReference>
<evidence type="ECO:0000313" key="5">
    <source>
        <dbReference type="Proteomes" id="UP001499951"/>
    </source>
</evidence>
<dbReference type="Gene3D" id="3.30.360.10">
    <property type="entry name" value="Dihydrodipicolinate Reductase, domain 2"/>
    <property type="match status" value="1"/>
</dbReference>
<evidence type="ECO:0000259" key="3">
    <source>
        <dbReference type="Pfam" id="PF22725"/>
    </source>
</evidence>
<dbReference type="Pfam" id="PF01408">
    <property type="entry name" value="GFO_IDH_MocA"/>
    <property type="match status" value="1"/>
</dbReference>
<dbReference type="InterPro" id="IPR036291">
    <property type="entry name" value="NAD(P)-bd_dom_sf"/>
</dbReference>
<name>A0ABN1ESK9_9PROT</name>
<dbReference type="Gene3D" id="3.40.50.720">
    <property type="entry name" value="NAD(P)-binding Rossmann-like Domain"/>
    <property type="match status" value="1"/>
</dbReference>
<evidence type="ECO:0000259" key="2">
    <source>
        <dbReference type="Pfam" id="PF01408"/>
    </source>
</evidence>
<evidence type="ECO:0000313" key="4">
    <source>
        <dbReference type="EMBL" id="GAA0573515.1"/>
    </source>
</evidence>
<dbReference type="SUPFAM" id="SSF55347">
    <property type="entry name" value="Glyceraldehyde-3-phosphate dehydrogenase-like, C-terminal domain"/>
    <property type="match status" value="1"/>
</dbReference>
<dbReference type="Pfam" id="PF22725">
    <property type="entry name" value="GFO_IDH_MocA_C3"/>
    <property type="match status" value="1"/>
</dbReference>
<gene>
    <name evidence="4" type="ORF">GCM10008942_22770</name>
</gene>
<accession>A0ABN1ESK9</accession>
<feature type="domain" description="Gfo/Idh/MocA-like oxidoreductase N-terminal" evidence="2">
    <location>
        <begin position="57"/>
        <end position="176"/>
    </location>
</feature>
<reference evidence="4 5" key="1">
    <citation type="journal article" date="2019" name="Int. J. Syst. Evol. Microbiol.">
        <title>The Global Catalogue of Microorganisms (GCM) 10K type strain sequencing project: providing services to taxonomists for standard genome sequencing and annotation.</title>
        <authorList>
            <consortium name="The Broad Institute Genomics Platform"/>
            <consortium name="The Broad Institute Genome Sequencing Center for Infectious Disease"/>
            <person name="Wu L."/>
            <person name="Ma J."/>
        </authorList>
    </citation>
    <scope>NUCLEOTIDE SEQUENCE [LARGE SCALE GENOMIC DNA]</scope>
    <source>
        <strain evidence="4 5">JCM 15089</strain>
    </source>
</reference>